<name>E1ZYB8_CAMFO</name>
<sequence>MTGSRGTFEHVAPADTVIHLVNSRGSNESRPFPEIEPCKALYRQVSQPVFTGGYRDTLTVYNLNAQSEYYTMQPAPGPSSVQAGRCTEFLLHTRTVAVSGRRFENEKQQMASTLLSADAAATRLHLAMAPLSMARARGVYLLGALEKLRGKAKEGKSGGARQLALPQHLAASDTIMNEARYYIPTNLAVSLKLRRSLQTGGSGRAGSETRSETV</sequence>
<evidence type="ECO:0000313" key="2">
    <source>
        <dbReference type="Proteomes" id="UP000000311"/>
    </source>
</evidence>
<dbReference type="EMBL" id="GL435204">
    <property type="protein sequence ID" value="EFN73817.1"/>
    <property type="molecule type" value="Genomic_DNA"/>
</dbReference>
<reference evidence="1 2" key="1">
    <citation type="journal article" date="2010" name="Science">
        <title>Genomic comparison of the ants Camponotus floridanus and Harpegnathos saltator.</title>
        <authorList>
            <person name="Bonasio R."/>
            <person name="Zhang G."/>
            <person name="Ye C."/>
            <person name="Mutti N.S."/>
            <person name="Fang X."/>
            <person name="Qin N."/>
            <person name="Donahue G."/>
            <person name="Yang P."/>
            <person name="Li Q."/>
            <person name="Li C."/>
            <person name="Zhang P."/>
            <person name="Huang Z."/>
            <person name="Berger S.L."/>
            <person name="Reinberg D."/>
            <person name="Wang J."/>
            <person name="Liebig J."/>
        </authorList>
    </citation>
    <scope>NUCLEOTIDE SEQUENCE [LARGE SCALE GENOMIC DNA]</scope>
    <source>
        <strain evidence="2">C129</strain>
    </source>
</reference>
<evidence type="ECO:0000313" key="1">
    <source>
        <dbReference type="EMBL" id="EFN73817.1"/>
    </source>
</evidence>
<dbReference type="AlphaFoldDB" id="E1ZYB8"/>
<organism evidence="2">
    <name type="scientific">Camponotus floridanus</name>
    <name type="common">Florida carpenter ant</name>
    <dbReference type="NCBI Taxonomy" id="104421"/>
    <lineage>
        <taxon>Eukaryota</taxon>
        <taxon>Metazoa</taxon>
        <taxon>Ecdysozoa</taxon>
        <taxon>Arthropoda</taxon>
        <taxon>Hexapoda</taxon>
        <taxon>Insecta</taxon>
        <taxon>Pterygota</taxon>
        <taxon>Neoptera</taxon>
        <taxon>Endopterygota</taxon>
        <taxon>Hymenoptera</taxon>
        <taxon>Apocrita</taxon>
        <taxon>Aculeata</taxon>
        <taxon>Formicoidea</taxon>
        <taxon>Formicidae</taxon>
        <taxon>Formicinae</taxon>
        <taxon>Camponotus</taxon>
    </lineage>
</organism>
<gene>
    <name evidence="1" type="ORF">EAG_06459</name>
</gene>
<accession>E1ZYB8</accession>
<dbReference type="InParanoid" id="E1ZYB8"/>
<proteinExistence type="predicted"/>
<protein>
    <submittedName>
        <fullName evidence="1">Uncharacterized protein</fullName>
    </submittedName>
</protein>
<keyword evidence="2" id="KW-1185">Reference proteome</keyword>
<dbReference type="Proteomes" id="UP000000311">
    <property type="component" value="Unassembled WGS sequence"/>
</dbReference>